<feature type="region of interest" description="Disordered" evidence="6">
    <location>
        <begin position="727"/>
        <end position="749"/>
    </location>
</feature>
<dbReference type="InterPro" id="IPR002048">
    <property type="entry name" value="EF_hand_dom"/>
</dbReference>
<protein>
    <recommendedName>
        <fullName evidence="1">WD repeat-containing protein on Y chromosome</fullName>
    </recommendedName>
</protein>
<dbReference type="Gene3D" id="1.10.238.10">
    <property type="entry name" value="EF-hand"/>
    <property type="match status" value="1"/>
</dbReference>
<dbReference type="Pfam" id="PF00400">
    <property type="entry name" value="WD40"/>
    <property type="match status" value="2"/>
</dbReference>
<dbReference type="PANTHER" id="PTHR44324">
    <property type="entry name" value="WD40 REPEAT DOMAIN 95"/>
    <property type="match status" value="1"/>
</dbReference>
<dbReference type="InterPro" id="IPR001680">
    <property type="entry name" value="WD40_rpt"/>
</dbReference>
<keyword evidence="9" id="KW-1185">Reference proteome</keyword>
<evidence type="ECO:0000256" key="3">
    <source>
        <dbReference type="ARBA" id="ARBA00022737"/>
    </source>
</evidence>
<evidence type="ECO:0000256" key="6">
    <source>
        <dbReference type="SAM" id="MobiDB-lite"/>
    </source>
</evidence>
<evidence type="ECO:0000256" key="4">
    <source>
        <dbReference type="ARBA" id="ARBA00022837"/>
    </source>
</evidence>
<organism evidence="8 9">
    <name type="scientific">Dreissena polymorpha</name>
    <name type="common">Zebra mussel</name>
    <name type="synonym">Mytilus polymorpha</name>
    <dbReference type="NCBI Taxonomy" id="45954"/>
    <lineage>
        <taxon>Eukaryota</taxon>
        <taxon>Metazoa</taxon>
        <taxon>Spiralia</taxon>
        <taxon>Lophotrochozoa</taxon>
        <taxon>Mollusca</taxon>
        <taxon>Bivalvia</taxon>
        <taxon>Autobranchia</taxon>
        <taxon>Heteroconchia</taxon>
        <taxon>Euheterodonta</taxon>
        <taxon>Imparidentia</taxon>
        <taxon>Neoheterodontei</taxon>
        <taxon>Myida</taxon>
        <taxon>Dreissenoidea</taxon>
        <taxon>Dreissenidae</taxon>
        <taxon>Dreissena</taxon>
    </lineage>
</organism>
<evidence type="ECO:0000259" key="7">
    <source>
        <dbReference type="PROSITE" id="PS50222"/>
    </source>
</evidence>
<feature type="region of interest" description="Disordered" evidence="6">
    <location>
        <begin position="1228"/>
        <end position="1301"/>
    </location>
</feature>
<dbReference type="Gene3D" id="2.130.10.10">
    <property type="entry name" value="YVTN repeat-like/Quinoprotein amine dehydrogenase"/>
    <property type="match status" value="3"/>
</dbReference>
<evidence type="ECO:0000256" key="5">
    <source>
        <dbReference type="PROSITE-ProRule" id="PRU00221"/>
    </source>
</evidence>
<feature type="compositionally biased region" description="Low complexity" evidence="6">
    <location>
        <begin position="1234"/>
        <end position="1248"/>
    </location>
</feature>
<reference evidence="8" key="2">
    <citation type="submission" date="2020-11" db="EMBL/GenBank/DDBJ databases">
        <authorList>
            <person name="McCartney M.A."/>
            <person name="Auch B."/>
            <person name="Kono T."/>
            <person name="Mallez S."/>
            <person name="Becker A."/>
            <person name="Gohl D.M."/>
            <person name="Silverstein K.A.T."/>
            <person name="Koren S."/>
            <person name="Bechman K.B."/>
            <person name="Herman A."/>
            <person name="Abrahante J.E."/>
            <person name="Garbe J."/>
        </authorList>
    </citation>
    <scope>NUCLEOTIDE SEQUENCE</scope>
    <source>
        <strain evidence="8">Duluth1</strain>
        <tissue evidence="8">Whole animal</tissue>
    </source>
</reference>
<keyword evidence="3" id="KW-0677">Repeat</keyword>
<proteinExistence type="predicted"/>
<gene>
    <name evidence="8" type="ORF">DPMN_181575</name>
</gene>
<dbReference type="InterPro" id="IPR051242">
    <property type="entry name" value="WD-EF-hand_domain"/>
</dbReference>
<accession>A0A9D4DGH3</accession>
<evidence type="ECO:0000256" key="2">
    <source>
        <dbReference type="ARBA" id="ARBA00022574"/>
    </source>
</evidence>
<feature type="domain" description="EF-hand" evidence="7">
    <location>
        <begin position="111"/>
        <end position="146"/>
    </location>
</feature>
<evidence type="ECO:0000313" key="8">
    <source>
        <dbReference type="EMBL" id="KAH3747154.1"/>
    </source>
</evidence>
<sequence>MYDRRKSRFAGSVGFNQTTGGGGDVPKNPQFHQIQQRRLSRAPPGFGRGNLANLLKARDQILTPEQEETLDDEELFSRLQKIFDAKQEEAQTGLTIDEFKDAMRKTVGRHSTQDEIELLFMKVDANCDRVVDWDEYVTYNLIEYKEKTFMIEMLREKPFPNEIRDIESRHRDLIVKILFYPTLRKSGSVSGSIDPKAGKYMTLSKEGVLGVWSMGMRNLKYYNANHYQKRNTQPWFTDMVAMYNVNMLALTSTERDITMFDMSGKKFSMRYFLTGFDSCITAMDYWVDHRDLNNAVLMLGDQSGSVYCLKFNASLRGGLFGPVSGKKNTCKRVSFPEVIRGFSLGVKVQKFADIHNDWVNKVLYLPMVNGFLSSCQDAQTALYFGDLVGKKTPVYFKVNKGVLSFDYSQALNIIVTGGMDYFLRVWNPYVNNKAIVLLKGHTKPVNHVIINDSKNQVISIDKGRSMRVYDLRDQTCLQQISGRMINFDPFPISAVYFNPAMRTTLLAANTIAMLEKREEEDNCTETVSHIKPVVAALYSSVFDSTITACQESVVSIWDTNTGIKQMQFVNAHYTVERGVEIPVEITALCFDYNGRRLVTGARNGTVHVWNFNNGSLLQAFALPDASSVTGIVSTAHNFYVSGWGKQVYVYIDGGGEEDRKEWKMRHKEDILCITHLSPNIIATGGYDGDVFIWSRDTGQVYCRLNANESVKPVSEQIKRHTTVPAIAESEDDDVANLPSENTDKDDDGDISMRLKRKAKITGVVALLGMARRFKAPTEATPSSDDEETCEHPLLNALDSEHYSAKAPNLCTRKEYDLLCKHYESAVEKIIFLETREPLHKDTAIIVTGGAEGWIRFWSMHHDGGLLGQFNAAHRLGESILTIKCDAKEHYLFTGDTQGYVKIWDIKDYSISKKMSNREKKARIELLKRKFTFFRVENYDAKIQAYTVPEHLKNVFAGRPPPSASDPEKTLRYPPLLNSFQAHTRSIHSVDYVSDREILITASADCSVRVWTINGQYIGTFGGGNWHPLPKVVNDSYFLSQVPIDIRRSGSARTLKVIHGGKTPMWEGALDILKQRGMQRLQQQFDHLQPSKERKTPDVAVRASSSFETSNILGKSYKRTTRHRMAPKIPRFIETPGSVAVYHTLPFVDLTPIDVNNSDLRELKQRRAENFALSRLRGQQVRKQEVPAILTLYNKIAAKSKPTPRKKLPPANRIKKIAERYQGPLLAPGTEERQQQQQIQQQQQQQQQQHPQFLKKVNSTSKKPADNDDETLSNEESSVHAQDSSRAGAHVEFADDTKEDDDYLAVEAPMSSAASVNSQIFASKTEVRLPSITE</sequence>
<keyword evidence="2 5" id="KW-0853">WD repeat</keyword>
<dbReference type="InterPro" id="IPR036322">
    <property type="entry name" value="WD40_repeat_dom_sf"/>
</dbReference>
<dbReference type="SUPFAM" id="SSF47473">
    <property type="entry name" value="EF-hand"/>
    <property type="match status" value="1"/>
</dbReference>
<dbReference type="Proteomes" id="UP000828390">
    <property type="component" value="Unassembled WGS sequence"/>
</dbReference>
<dbReference type="InterPro" id="IPR018247">
    <property type="entry name" value="EF_Hand_1_Ca_BS"/>
</dbReference>
<dbReference type="SUPFAM" id="SSF50998">
    <property type="entry name" value="Quinoprotein alcohol dehydrogenase-like"/>
    <property type="match status" value="1"/>
</dbReference>
<dbReference type="PROSITE" id="PS00678">
    <property type="entry name" value="WD_REPEATS_1"/>
    <property type="match status" value="1"/>
</dbReference>
<dbReference type="PROSITE" id="PS00018">
    <property type="entry name" value="EF_HAND_1"/>
    <property type="match status" value="1"/>
</dbReference>
<evidence type="ECO:0000256" key="1">
    <source>
        <dbReference type="ARBA" id="ARBA00014901"/>
    </source>
</evidence>
<dbReference type="PANTHER" id="PTHR44324:SF6">
    <property type="entry name" value="EF-HAND CALCIUM BINDING DOMAIN 8"/>
    <property type="match status" value="1"/>
</dbReference>
<evidence type="ECO:0000313" key="9">
    <source>
        <dbReference type="Proteomes" id="UP000828390"/>
    </source>
</evidence>
<dbReference type="InterPro" id="IPR011992">
    <property type="entry name" value="EF-hand-dom_pair"/>
</dbReference>
<dbReference type="PROSITE" id="PS50222">
    <property type="entry name" value="EF_HAND_2"/>
    <property type="match status" value="1"/>
</dbReference>
<dbReference type="EMBL" id="JAIWYP010000010">
    <property type="protein sequence ID" value="KAH3747154.1"/>
    <property type="molecule type" value="Genomic_DNA"/>
</dbReference>
<dbReference type="PROSITE" id="PS50294">
    <property type="entry name" value="WD_REPEATS_REGION"/>
    <property type="match status" value="1"/>
</dbReference>
<feature type="region of interest" description="Disordered" evidence="6">
    <location>
        <begin position="1"/>
        <end position="29"/>
    </location>
</feature>
<feature type="repeat" description="WD" evidence="5">
    <location>
        <begin position="979"/>
        <end position="1013"/>
    </location>
</feature>
<name>A0A9D4DGH3_DREPO</name>
<dbReference type="InterPro" id="IPR011047">
    <property type="entry name" value="Quinoprotein_ADH-like_sf"/>
</dbReference>
<dbReference type="OrthoDB" id="5980302at2759"/>
<dbReference type="SMART" id="SM00320">
    <property type="entry name" value="WD40"/>
    <property type="match status" value="9"/>
</dbReference>
<keyword evidence="4" id="KW-0106">Calcium</keyword>
<dbReference type="InterPro" id="IPR015943">
    <property type="entry name" value="WD40/YVTN_repeat-like_dom_sf"/>
</dbReference>
<dbReference type="SUPFAM" id="SSF50978">
    <property type="entry name" value="WD40 repeat-like"/>
    <property type="match status" value="1"/>
</dbReference>
<feature type="compositionally biased region" description="Polar residues" evidence="6">
    <location>
        <begin position="1273"/>
        <end position="1284"/>
    </location>
</feature>
<feature type="repeat" description="WD" evidence="5">
    <location>
        <begin position="585"/>
        <end position="619"/>
    </location>
</feature>
<dbReference type="PROSITE" id="PS50082">
    <property type="entry name" value="WD_REPEATS_2"/>
    <property type="match status" value="2"/>
</dbReference>
<comment type="caution">
    <text evidence="8">The sequence shown here is derived from an EMBL/GenBank/DDBJ whole genome shotgun (WGS) entry which is preliminary data.</text>
</comment>
<reference evidence="8" key="1">
    <citation type="journal article" date="2019" name="bioRxiv">
        <title>The Genome of the Zebra Mussel, Dreissena polymorpha: A Resource for Invasive Species Research.</title>
        <authorList>
            <person name="McCartney M.A."/>
            <person name="Auch B."/>
            <person name="Kono T."/>
            <person name="Mallez S."/>
            <person name="Zhang Y."/>
            <person name="Obille A."/>
            <person name="Becker A."/>
            <person name="Abrahante J.E."/>
            <person name="Garbe J."/>
            <person name="Badalamenti J.P."/>
            <person name="Herman A."/>
            <person name="Mangelson H."/>
            <person name="Liachko I."/>
            <person name="Sullivan S."/>
            <person name="Sone E.D."/>
            <person name="Koren S."/>
            <person name="Silverstein K.A.T."/>
            <person name="Beckman K.B."/>
            <person name="Gohl D.M."/>
        </authorList>
    </citation>
    <scope>NUCLEOTIDE SEQUENCE</scope>
    <source>
        <strain evidence="8">Duluth1</strain>
        <tissue evidence="8">Whole animal</tissue>
    </source>
</reference>
<dbReference type="GO" id="GO:0005509">
    <property type="term" value="F:calcium ion binding"/>
    <property type="evidence" value="ECO:0007669"/>
    <property type="project" value="InterPro"/>
</dbReference>
<dbReference type="InterPro" id="IPR019775">
    <property type="entry name" value="WD40_repeat_CS"/>
</dbReference>